<sequence length="84" mass="9308">MGKTISLTPVACKGEHGNAVHLRTFGSRYHRTNNPPSGDESYPVLWTTGLSRNTGRAFSASIRMMYGVNLRFKSLTINVLNPVR</sequence>
<evidence type="ECO:0000313" key="2">
    <source>
        <dbReference type="Proteomes" id="UP000696184"/>
    </source>
</evidence>
<keyword evidence="2" id="KW-1185">Reference proteome</keyword>
<comment type="caution">
    <text evidence="1">The sequence shown here is derived from an EMBL/GenBank/DDBJ whole genome shotgun (WGS) entry which is preliminary data.</text>
</comment>
<protein>
    <submittedName>
        <fullName evidence="1">Uncharacterized protein</fullName>
    </submittedName>
</protein>
<dbReference type="Proteomes" id="UP000696184">
    <property type="component" value="Unassembled WGS sequence"/>
</dbReference>
<dbReference type="EMBL" id="JACOII010000014">
    <property type="protein sequence ID" value="MBI6547558.1"/>
    <property type="molecule type" value="Genomic_DNA"/>
</dbReference>
<organism evidence="1 2">
    <name type="scientific">Xenorhabdus lircayensis</name>
    <dbReference type="NCBI Taxonomy" id="2763499"/>
    <lineage>
        <taxon>Bacteria</taxon>
        <taxon>Pseudomonadati</taxon>
        <taxon>Pseudomonadota</taxon>
        <taxon>Gammaproteobacteria</taxon>
        <taxon>Enterobacterales</taxon>
        <taxon>Morganellaceae</taxon>
        <taxon>Xenorhabdus</taxon>
    </lineage>
</organism>
<proteinExistence type="predicted"/>
<dbReference type="RefSeq" id="WP_198688365.1">
    <property type="nucleotide sequence ID" value="NZ_CAWPUD010000010.1"/>
</dbReference>
<reference evidence="1 2" key="1">
    <citation type="submission" date="2020-08" db="EMBL/GenBank/DDBJ databases">
        <title>Description of Xenorhabdus lircayensis sp. nov., the symbiotic bacterium associated with the entomopathogenic nematode Steirnernema unicornum.</title>
        <authorList>
            <person name="Castaneda-Alvarez C."/>
            <person name="Prodan S."/>
            <person name="Zamorano A."/>
            <person name="San-Blas E."/>
            <person name="Aballay E."/>
        </authorList>
    </citation>
    <scope>NUCLEOTIDE SEQUENCE [LARGE SCALE GENOMIC DNA]</scope>
    <source>
        <strain evidence="1 2">VLS</strain>
    </source>
</reference>
<gene>
    <name evidence="1" type="ORF">H8A87_02135</name>
</gene>
<accession>A0ABS0U0Z7</accession>
<evidence type="ECO:0000313" key="1">
    <source>
        <dbReference type="EMBL" id="MBI6547558.1"/>
    </source>
</evidence>
<name>A0ABS0U0Z7_9GAMM</name>